<proteinExistence type="predicted"/>
<dbReference type="Proteomes" id="UP000629365">
    <property type="component" value="Unassembled WGS sequence"/>
</dbReference>
<sequence length="202" mass="20938">MARTPELQARRDRSDLVTGIIVGALVIAFLLFRGANAVASLFATPGAVTVDAPIPAQVISTGLGEGAEATITSGTLVVADVSTISVVCLVLAIVLSTLGLVAAAALGVWSCIRMLRGRVFDQVNVRLLFGLSMSLLIAWAGEYWFRNMGLNGVFAALDDEFRGQTALNLAGISLAVAAVAVGVLVLVFRRGAALQKDAEGLV</sequence>
<evidence type="ECO:0000256" key="1">
    <source>
        <dbReference type="SAM" id="Phobius"/>
    </source>
</evidence>
<organism evidence="2 3">
    <name type="scientific">Microbacterium murale</name>
    <dbReference type="NCBI Taxonomy" id="1081040"/>
    <lineage>
        <taxon>Bacteria</taxon>
        <taxon>Bacillati</taxon>
        <taxon>Actinomycetota</taxon>
        <taxon>Actinomycetes</taxon>
        <taxon>Micrococcales</taxon>
        <taxon>Microbacteriaceae</taxon>
        <taxon>Microbacterium</taxon>
    </lineage>
</organism>
<gene>
    <name evidence="2" type="ORF">GCM10007269_02700</name>
</gene>
<evidence type="ECO:0008006" key="4">
    <source>
        <dbReference type="Google" id="ProtNLM"/>
    </source>
</evidence>
<keyword evidence="1" id="KW-0812">Transmembrane</keyword>
<evidence type="ECO:0000313" key="3">
    <source>
        <dbReference type="Proteomes" id="UP000629365"/>
    </source>
</evidence>
<dbReference type="RefSeq" id="WP_188434737.1">
    <property type="nucleotide sequence ID" value="NZ_BMCM01000001.1"/>
</dbReference>
<feature type="transmembrane region" description="Helical" evidence="1">
    <location>
        <begin position="124"/>
        <end position="145"/>
    </location>
</feature>
<comment type="caution">
    <text evidence="2">The sequence shown here is derived from an EMBL/GenBank/DDBJ whole genome shotgun (WGS) entry which is preliminary data.</text>
</comment>
<protein>
    <recommendedName>
        <fullName evidence="4">DUF2975 domain-containing protein</fullName>
    </recommendedName>
</protein>
<accession>A0ABQ1RCU7</accession>
<dbReference type="EMBL" id="BMCM01000001">
    <property type="protein sequence ID" value="GGD62948.1"/>
    <property type="molecule type" value="Genomic_DNA"/>
</dbReference>
<name>A0ABQ1RCU7_9MICO</name>
<reference evidence="3" key="1">
    <citation type="journal article" date="2019" name="Int. J. Syst. Evol. Microbiol.">
        <title>The Global Catalogue of Microorganisms (GCM) 10K type strain sequencing project: providing services to taxonomists for standard genome sequencing and annotation.</title>
        <authorList>
            <consortium name="The Broad Institute Genomics Platform"/>
            <consortium name="The Broad Institute Genome Sequencing Center for Infectious Disease"/>
            <person name="Wu L."/>
            <person name="Ma J."/>
        </authorList>
    </citation>
    <scope>NUCLEOTIDE SEQUENCE [LARGE SCALE GENOMIC DNA]</scope>
    <source>
        <strain evidence="3">CCM 7640</strain>
    </source>
</reference>
<keyword evidence="1" id="KW-1133">Transmembrane helix</keyword>
<feature type="transmembrane region" description="Helical" evidence="1">
    <location>
        <begin position="165"/>
        <end position="188"/>
    </location>
</feature>
<keyword evidence="3" id="KW-1185">Reference proteome</keyword>
<feature type="transmembrane region" description="Helical" evidence="1">
    <location>
        <begin position="84"/>
        <end position="112"/>
    </location>
</feature>
<keyword evidence="1" id="KW-0472">Membrane</keyword>
<evidence type="ECO:0000313" key="2">
    <source>
        <dbReference type="EMBL" id="GGD62948.1"/>
    </source>
</evidence>
<feature type="transmembrane region" description="Helical" evidence="1">
    <location>
        <begin position="16"/>
        <end position="35"/>
    </location>
</feature>